<dbReference type="Pfam" id="PF01546">
    <property type="entry name" value="Peptidase_M20"/>
    <property type="match status" value="1"/>
</dbReference>
<organism evidence="10 11">
    <name type="scientific">Zavarzinia compransoris</name>
    <dbReference type="NCBI Taxonomy" id="1264899"/>
    <lineage>
        <taxon>Bacteria</taxon>
        <taxon>Pseudomonadati</taxon>
        <taxon>Pseudomonadota</taxon>
        <taxon>Alphaproteobacteria</taxon>
        <taxon>Rhodospirillales</taxon>
        <taxon>Zavarziniaceae</taxon>
        <taxon>Zavarzinia</taxon>
    </lineage>
</organism>
<evidence type="ECO:0000259" key="9">
    <source>
        <dbReference type="Pfam" id="PF07687"/>
    </source>
</evidence>
<evidence type="ECO:0000256" key="4">
    <source>
        <dbReference type="ARBA" id="ARBA00022723"/>
    </source>
</evidence>
<dbReference type="PIRSF" id="PIRSF001235">
    <property type="entry name" value="Amidase_carbamoylase"/>
    <property type="match status" value="1"/>
</dbReference>
<comment type="caution">
    <text evidence="10">The sequence shown here is derived from an EMBL/GenBank/DDBJ whole genome shotgun (WGS) entry which is preliminary data.</text>
</comment>
<dbReference type="GO" id="GO:0046872">
    <property type="term" value="F:metal ion binding"/>
    <property type="evidence" value="ECO:0007669"/>
    <property type="project" value="UniProtKB-KW"/>
</dbReference>
<dbReference type="Pfam" id="PF07687">
    <property type="entry name" value="M20_dimer"/>
    <property type="match status" value="1"/>
</dbReference>
<dbReference type="InterPro" id="IPR002933">
    <property type="entry name" value="Peptidase_M20"/>
</dbReference>
<evidence type="ECO:0000256" key="5">
    <source>
        <dbReference type="ARBA" id="ARBA00022801"/>
    </source>
</evidence>
<feature type="binding site" evidence="8">
    <location>
        <position position="292"/>
    </location>
    <ligand>
        <name>allantoate</name>
        <dbReference type="ChEBI" id="CHEBI:17536"/>
    </ligand>
</feature>
<dbReference type="OrthoDB" id="9808195at2"/>
<dbReference type="NCBIfam" id="NF006771">
    <property type="entry name" value="PRK09290.1-5"/>
    <property type="match status" value="1"/>
</dbReference>
<keyword evidence="4 7" id="KW-0479">Metal-binding</keyword>
<dbReference type="Gene3D" id="3.30.70.360">
    <property type="match status" value="1"/>
</dbReference>
<feature type="binding site" evidence="7">
    <location>
        <position position="195"/>
    </location>
    <ligand>
        <name>Zn(2+)</name>
        <dbReference type="ChEBI" id="CHEBI:29105"/>
        <label>1</label>
    </ligand>
</feature>
<dbReference type="SUPFAM" id="SSF53187">
    <property type="entry name" value="Zn-dependent exopeptidases"/>
    <property type="match status" value="1"/>
</dbReference>
<keyword evidence="6" id="KW-0464">Manganese</keyword>
<dbReference type="SUPFAM" id="SSF55031">
    <property type="entry name" value="Bacterial exopeptidase dimerisation domain"/>
    <property type="match status" value="1"/>
</dbReference>
<feature type="binding site" evidence="7">
    <location>
        <position position="96"/>
    </location>
    <ligand>
        <name>Zn(2+)</name>
        <dbReference type="ChEBI" id="CHEBI:29105"/>
        <label>1</label>
    </ligand>
</feature>
<comment type="subunit">
    <text evidence="3">Homodimer.</text>
</comment>
<feature type="binding site" evidence="7">
    <location>
        <position position="131"/>
    </location>
    <ligand>
        <name>Zn(2+)</name>
        <dbReference type="ChEBI" id="CHEBI:29105"/>
        <label>2</label>
    </ligand>
</feature>
<evidence type="ECO:0000256" key="6">
    <source>
        <dbReference type="ARBA" id="ARBA00023211"/>
    </source>
</evidence>
<evidence type="ECO:0000256" key="3">
    <source>
        <dbReference type="ARBA" id="ARBA00011738"/>
    </source>
</evidence>
<accession>A0A317DZ82</accession>
<dbReference type="InterPro" id="IPR001261">
    <property type="entry name" value="ArgE/DapE_CS"/>
</dbReference>
<dbReference type="InterPro" id="IPR011650">
    <property type="entry name" value="Peptidase_M20_dimer"/>
</dbReference>
<dbReference type="RefSeq" id="WP_109921906.1">
    <property type="nucleotide sequence ID" value="NZ_QGLF01000004.1"/>
</dbReference>
<comment type="cofactor">
    <cofactor evidence="7">
        <name>Zn(2+)</name>
        <dbReference type="ChEBI" id="CHEBI:29105"/>
    </cofactor>
    <text evidence="7">Binds 2 Zn(2+) ions per subunit.</text>
</comment>
<dbReference type="CDD" id="cd03884">
    <property type="entry name" value="M20_bAS"/>
    <property type="match status" value="1"/>
</dbReference>
<evidence type="ECO:0000256" key="7">
    <source>
        <dbReference type="PIRSR" id="PIRSR001235-1"/>
    </source>
</evidence>
<gene>
    <name evidence="10" type="ORF">DKG75_14800</name>
</gene>
<dbReference type="AlphaFoldDB" id="A0A317DZ82"/>
<evidence type="ECO:0000256" key="2">
    <source>
        <dbReference type="ARBA" id="ARBA00006153"/>
    </source>
</evidence>
<dbReference type="NCBIfam" id="TIGR01879">
    <property type="entry name" value="hydantase"/>
    <property type="match status" value="1"/>
</dbReference>
<feature type="binding site" evidence="7">
    <location>
        <position position="96"/>
    </location>
    <ligand>
        <name>Zn(2+)</name>
        <dbReference type="ChEBI" id="CHEBI:29105"/>
        <label>2</label>
    </ligand>
</feature>
<protein>
    <submittedName>
        <fullName evidence="10">Allantoate amidohydrolase</fullName>
    </submittedName>
</protein>
<evidence type="ECO:0000256" key="1">
    <source>
        <dbReference type="ARBA" id="ARBA00001936"/>
    </source>
</evidence>
<comment type="similarity">
    <text evidence="2">Belongs to the peptidase M20 family.</text>
</comment>
<name>A0A317DZ82_9PROT</name>
<dbReference type="NCBIfam" id="NF006775">
    <property type="entry name" value="PRK09290.2-5"/>
    <property type="match status" value="1"/>
</dbReference>
<keyword evidence="11" id="KW-1185">Reference proteome</keyword>
<keyword evidence="5 10" id="KW-0378">Hydrolase</keyword>
<dbReference type="Gene3D" id="3.40.630.10">
    <property type="entry name" value="Zn peptidases"/>
    <property type="match status" value="1"/>
</dbReference>
<proteinExistence type="inferred from homology"/>
<feature type="domain" description="Peptidase M20 dimerisation" evidence="9">
    <location>
        <begin position="215"/>
        <end position="315"/>
    </location>
</feature>
<feature type="binding site" evidence="8">
    <location>
        <position position="220"/>
    </location>
    <ligand>
        <name>allantoate</name>
        <dbReference type="ChEBI" id="CHEBI:17536"/>
    </ligand>
</feature>
<evidence type="ECO:0000313" key="11">
    <source>
        <dbReference type="Proteomes" id="UP000246077"/>
    </source>
</evidence>
<dbReference type="Proteomes" id="UP000246077">
    <property type="component" value="Unassembled WGS sequence"/>
</dbReference>
<dbReference type="PROSITE" id="PS00758">
    <property type="entry name" value="ARGE_DAPE_CPG2_1"/>
    <property type="match status" value="1"/>
</dbReference>
<sequence>MSRSLNDISLGARLYDRLEAFARHSEDADRLTRVFLSKEHRAAAEELLGWMRDAGMKAHIDAIGNVVGRYEGLVPNAPCLMMGSHIDTVRDAGKYDGNMGVLAALAAVEEFNKAGERFPFAIEVIAFGDEEGVRFPVTLSGSRAIAGTFDQTTLSLTDKEGKSLRQALAEFGCDPTRITDSARRRDQVLAFVELHIEQGPVLEAAGLPVGAVTAINGASRLSVEVKGTANHAGTVPMHLRRDALAAAAEMMLSVEARGRAEPDLVATVGRVDVLPGAVNVIPGLVRFTMDVRSPSDSARRRAVADIDRRIAEIAAARDVGIAITLTHEAAACRCDPKLIDAIGRSIARTGLAPMTLPSGAGHDAMAFARLCPVGMIFVRCEKGISHNPAEAITVEDADAAMRVLLDFIRHFDASTLTRPAEDRPAA</sequence>
<feature type="binding site" evidence="7">
    <location>
        <position position="386"/>
    </location>
    <ligand>
        <name>Zn(2+)</name>
        <dbReference type="ChEBI" id="CHEBI:29105"/>
        <label>2</label>
    </ligand>
</feature>
<dbReference type="PANTHER" id="PTHR32494:SF19">
    <property type="entry name" value="ALLANTOATE DEIMINASE-RELATED"/>
    <property type="match status" value="1"/>
</dbReference>
<dbReference type="GO" id="GO:0016813">
    <property type="term" value="F:hydrolase activity, acting on carbon-nitrogen (but not peptide) bonds, in linear amidines"/>
    <property type="evidence" value="ECO:0007669"/>
    <property type="project" value="InterPro"/>
</dbReference>
<dbReference type="PANTHER" id="PTHR32494">
    <property type="entry name" value="ALLANTOATE DEIMINASE-RELATED"/>
    <property type="match status" value="1"/>
</dbReference>
<feature type="binding site" evidence="8">
    <location>
        <position position="279"/>
    </location>
    <ligand>
        <name>allantoate</name>
        <dbReference type="ChEBI" id="CHEBI:17536"/>
    </ligand>
</feature>
<feature type="binding site" evidence="7">
    <location>
        <position position="85"/>
    </location>
    <ligand>
        <name>Zn(2+)</name>
        <dbReference type="ChEBI" id="CHEBI:29105"/>
        <label>1</label>
    </ligand>
</feature>
<reference evidence="11" key="1">
    <citation type="submission" date="2018-05" db="EMBL/GenBank/DDBJ databases">
        <title>Zavarzinia sp. HR-AS.</title>
        <authorList>
            <person name="Lee Y."/>
            <person name="Jeon C.O."/>
        </authorList>
    </citation>
    <scope>NUCLEOTIDE SEQUENCE [LARGE SCALE GENOMIC DNA]</scope>
    <source>
        <strain evidence="11">DSM 1231</strain>
    </source>
</reference>
<comment type="cofactor">
    <cofactor evidence="1">
        <name>Mn(2+)</name>
        <dbReference type="ChEBI" id="CHEBI:29035"/>
    </cofactor>
</comment>
<evidence type="ECO:0000256" key="8">
    <source>
        <dbReference type="PIRSR" id="PIRSR001235-2"/>
    </source>
</evidence>
<keyword evidence="7" id="KW-0862">Zinc</keyword>
<evidence type="ECO:0000313" key="10">
    <source>
        <dbReference type="EMBL" id="PWR19732.1"/>
    </source>
</evidence>
<dbReference type="EMBL" id="QGLF01000004">
    <property type="protein sequence ID" value="PWR19732.1"/>
    <property type="molecule type" value="Genomic_DNA"/>
</dbReference>
<dbReference type="InterPro" id="IPR010158">
    <property type="entry name" value="Amidase_Cbmase"/>
</dbReference>
<dbReference type="InterPro" id="IPR036264">
    <property type="entry name" value="Bact_exopeptidase_dim_dom"/>
</dbReference>